<dbReference type="InterPro" id="IPR036412">
    <property type="entry name" value="HAD-like_sf"/>
</dbReference>
<accession>A0A915CSB2</accession>
<proteinExistence type="predicted"/>
<evidence type="ECO:0000313" key="1">
    <source>
        <dbReference type="Proteomes" id="UP000887574"/>
    </source>
</evidence>
<dbReference type="PANTHER" id="PTHR12083">
    <property type="entry name" value="BIFUNCTIONAL POLYNUCLEOTIDE PHOSPHATASE/KINASE"/>
    <property type="match status" value="1"/>
</dbReference>
<protein>
    <submittedName>
        <fullName evidence="2">Bifunctional polynucleotide phosphatase/kinase</fullName>
    </submittedName>
</protein>
<dbReference type="FunFam" id="3.40.50.300:FF:000737">
    <property type="entry name" value="Bifunctional polynucleotide phosphatase/kinase"/>
    <property type="match status" value="1"/>
</dbReference>
<dbReference type="GO" id="GO:0046403">
    <property type="term" value="F:polynucleotide 3'-phosphatase activity"/>
    <property type="evidence" value="ECO:0007669"/>
    <property type="project" value="TreeGrafter"/>
</dbReference>
<dbReference type="Pfam" id="PF08645">
    <property type="entry name" value="PNK3P"/>
    <property type="match status" value="1"/>
</dbReference>
<dbReference type="Gene3D" id="3.40.50.300">
    <property type="entry name" value="P-loop containing nucleotide triphosphate hydrolases"/>
    <property type="match status" value="1"/>
</dbReference>
<name>A0A915CSB2_9BILA</name>
<dbReference type="Proteomes" id="UP000887574">
    <property type="component" value="Unplaced"/>
</dbReference>
<organism evidence="1 2">
    <name type="scientific">Ditylenchus dipsaci</name>
    <dbReference type="NCBI Taxonomy" id="166011"/>
    <lineage>
        <taxon>Eukaryota</taxon>
        <taxon>Metazoa</taxon>
        <taxon>Ecdysozoa</taxon>
        <taxon>Nematoda</taxon>
        <taxon>Chromadorea</taxon>
        <taxon>Rhabditida</taxon>
        <taxon>Tylenchina</taxon>
        <taxon>Tylenchomorpha</taxon>
        <taxon>Sphaerularioidea</taxon>
        <taxon>Anguinidae</taxon>
        <taxon>Anguininae</taxon>
        <taxon>Ditylenchus</taxon>
    </lineage>
</organism>
<dbReference type="GO" id="GO:0046404">
    <property type="term" value="F:ATP-dependent polydeoxyribonucleotide 5'-hydroxyl-kinase activity"/>
    <property type="evidence" value="ECO:0007669"/>
    <property type="project" value="TreeGrafter"/>
</dbReference>
<keyword evidence="1" id="KW-1185">Reference proteome</keyword>
<dbReference type="GO" id="GO:0003690">
    <property type="term" value="F:double-stranded DNA binding"/>
    <property type="evidence" value="ECO:0007669"/>
    <property type="project" value="TreeGrafter"/>
</dbReference>
<dbReference type="SUPFAM" id="SSF52540">
    <property type="entry name" value="P-loop containing nucleoside triphosphate hydrolases"/>
    <property type="match status" value="1"/>
</dbReference>
<dbReference type="NCBIfam" id="TIGR01664">
    <property type="entry name" value="DNA-3'-Pase"/>
    <property type="match status" value="1"/>
</dbReference>
<dbReference type="InterPro" id="IPR023214">
    <property type="entry name" value="HAD_sf"/>
</dbReference>
<dbReference type="WBParaSite" id="jg12091">
    <property type="protein sequence ID" value="jg12091"/>
    <property type="gene ID" value="jg12091"/>
</dbReference>
<dbReference type="InterPro" id="IPR006549">
    <property type="entry name" value="HAD-SF_hydro_IIIA"/>
</dbReference>
<dbReference type="AlphaFoldDB" id="A0A915CSB2"/>
<dbReference type="Gene3D" id="3.40.50.1000">
    <property type="entry name" value="HAD superfamily/HAD-like"/>
    <property type="match status" value="1"/>
</dbReference>
<dbReference type="InterPro" id="IPR013954">
    <property type="entry name" value="PNK3P"/>
</dbReference>
<dbReference type="NCBIfam" id="TIGR01662">
    <property type="entry name" value="HAD-SF-IIIA"/>
    <property type="match status" value="1"/>
</dbReference>
<dbReference type="Pfam" id="PF13671">
    <property type="entry name" value="AAA_33"/>
    <property type="match status" value="2"/>
</dbReference>
<sequence>MMSKRKISSSEDTDGVPDNKLVTRAKMSILQLASIFQPKTSKNLMQGVWKAIPNELFVFTPNCGMENRSKIAGFDMDGTLIRTISGKVFAKNRDDWQLWDKSHVLQRLRQAHSEGFKLCIFTNQKGIQKKSVDPNDLKKKVQAILSEIGLPIQVFISVGTPNYRKPYVGMWTHLEEHENGRIATRTRSKDHSAADRLFALNLGVPFQTPEQYFLNKTGEEPYHLPFRAAPVIEFSNQLFDPAETKMPSECVELVVLVGSPASGKSFLAEKWAKEHNYCVVSQDELKTFQSCLKVARERLLNGQKVIVDCTNRDAATRGRYIELAKSLSIPCRCFVLSCSFEQAQHNNTFRQIVFRDEQHNGVNDIVLRTFFKAFQAPKFEEGFQEIVRVNFVPNFREEKHKEIYMMHLLEK</sequence>
<dbReference type="InterPro" id="IPR006551">
    <property type="entry name" value="Polynucleotide_phosphatase"/>
</dbReference>
<dbReference type="InterPro" id="IPR027417">
    <property type="entry name" value="P-loop_NTPase"/>
</dbReference>
<dbReference type="PANTHER" id="PTHR12083:SF9">
    <property type="entry name" value="BIFUNCTIONAL POLYNUCLEOTIDE PHOSPHATASE_KINASE"/>
    <property type="match status" value="1"/>
</dbReference>
<dbReference type="GO" id="GO:0006281">
    <property type="term" value="P:DNA repair"/>
    <property type="evidence" value="ECO:0007669"/>
    <property type="project" value="TreeGrafter"/>
</dbReference>
<reference evidence="2" key="1">
    <citation type="submission" date="2022-11" db="UniProtKB">
        <authorList>
            <consortium name="WormBaseParasite"/>
        </authorList>
    </citation>
    <scope>IDENTIFICATION</scope>
</reference>
<dbReference type="SUPFAM" id="SSF56784">
    <property type="entry name" value="HAD-like"/>
    <property type="match status" value="1"/>
</dbReference>
<evidence type="ECO:0000313" key="2">
    <source>
        <dbReference type="WBParaSite" id="jg12091"/>
    </source>
</evidence>